<organism evidence="2 3">
    <name type="scientific">Erysiphe pulchra</name>
    <dbReference type="NCBI Taxonomy" id="225359"/>
    <lineage>
        <taxon>Eukaryota</taxon>
        <taxon>Fungi</taxon>
        <taxon>Dikarya</taxon>
        <taxon>Ascomycota</taxon>
        <taxon>Pezizomycotina</taxon>
        <taxon>Leotiomycetes</taxon>
        <taxon>Erysiphales</taxon>
        <taxon>Erysiphaceae</taxon>
        <taxon>Erysiphe</taxon>
    </lineage>
</organism>
<feature type="region of interest" description="Disordered" evidence="1">
    <location>
        <begin position="818"/>
        <end position="845"/>
    </location>
</feature>
<feature type="compositionally biased region" description="Basic residues" evidence="1">
    <location>
        <begin position="415"/>
        <end position="429"/>
    </location>
</feature>
<feature type="region of interest" description="Disordered" evidence="1">
    <location>
        <begin position="489"/>
        <end position="508"/>
    </location>
</feature>
<dbReference type="Proteomes" id="UP000237438">
    <property type="component" value="Unassembled WGS sequence"/>
</dbReference>
<proteinExistence type="predicted"/>
<feature type="non-terminal residue" evidence="2">
    <location>
        <position position="879"/>
    </location>
</feature>
<protein>
    <submittedName>
        <fullName evidence="2">Uncharacterized protein</fullName>
    </submittedName>
</protein>
<accession>A0A2S4PWW2</accession>
<comment type="caution">
    <text evidence="2">The sequence shown here is derived from an EMBL/GenBank/DDBJ whole genome shotgun (WGS) entry which is preliminary data.</text>
</comment>
<evidence type="ECO:0000256" key="1">
    <source>
        <dbReference type="SAM" id="MobiDB-lite"/>
    </source>
</evidence>
<dbReference type="AlphaFoldDB" id="A0A2S4PWW2"/>
<sequence length="879" mass="100615">MAYWNAEIPASKVSPNGGVAFTPEELSDIMEYEKIVQFRDSILAGTHPRVKIHAHPELKSIIPDLSSNNHSKTQSRPYSSNVTEIKTLNEEQITQSTSPSTNLFPPTHPAISKSSEINPILLEKSDDLIKAEIQLQRQRLERGLRAQVEHQRVAAKALLQTSELLPDFDISEALFIALAIVPPAGTARNESPTARRSPGSNSFDDNTFYSSLCNSPTPTASLEGQRTACNQTFAHKHSEWSSTEHLRNLEHELSTSSLSCRRVDNHAELDNRFNSSLQTSVKAKELQLESKTNHYGVIHKENFRERERPVTTRLDYRDAGNINFRKETNLLEYPTGRTSELHQKYLSQGLHKDHVPTQIRNHDLPLVAPQPERVSPLPTASDSLILGAINGRQPVQVTTLRHLPTFPSADNSPRVKSREKRREKKKRKVKDTNTPYSPHIKSEPKSPSSNIPIPPPPKRQRGQYDSELNFELLRPSSNITPQERIIETSHWPHKLQEQGLPYEPPRFESHYRQNEGISSPQRVSSALPIHRLQSPQYSISHLPSGARPRAVSNIVGGNYIDDRDYASEPIPRASVRPNLDREQTRSPHHNTQSRPLRQYLIDEQSHQHLNTTPTSIKGHPITSTIRYRDEDISHERLPTRTFSSRVPLENYENDDYFRRRNSPLHTTYRRVITQPEYLTSPLPNQRTLRQRAYSVYPTTAASPYGEDKDSYRVALDYQQMSHYEEPPREYLRATTMRPEPTKYEKPREYLTQMQYARPDPPFRGQELRREVLPPGSRDLNGPAVDSGSQSQWKEYPIEKYHDVAPKIFSHAEHSLSHGGSNYYNEPPGRRPFNDVDQDKVGDISRYEDRYRKRITENGIIESARLRGSSVYHAEDARGD</sequence>
<evidence type="ECO:0000313" key="3">
    <source>
        <dbReference type="Proteomes" id="UP000237438"/>
    </source>
</evidence>
<dbReference type="STRING" id="225359.A0A2S4PWW2"/>
<gene>
    <name evidence="2" type="ORF">EPUL_002038</name>
</gene>
<evidence type="ECO:0000313" key="2">
    <source>
        <dbReference type="EMBL" id="POS86508.1"/>
    </source>
</evidence>
<feature type="region of interest" description="Disordered" evidence="1">
    <location>
        <begin position="400"/>
        <end position="463"/>
    </location>
</feature>
<feature type="compositionally biased region" description="Basic and acidic residues" evidence="1">
    <location>
        <begin position="827"/>
        <end position="845"/>
    </location>
</feature>
<name>A0A2S4PWW2_9PEZI</name>
<feature type="region of interest" description="Disordered" evidence="1">
    <location>
        <begin position="561"/>
        <end position="595"/>
    </location>
</feature>
<dbReference type="OrthoDB" id="5333304at2759"/>
<dbReference type="EMBL" id="PEDP01000315">
    <property type="protein sequence ID" value="POS86508.1"/>
    <property type="molecule type" value="Genomic_DNA"/>
</dbReference>
<keyword evidence="3" id="KW-1185">Reference proteome</keyword>
<reference evidence="2 3" key="1">
    <citation type="submission" date="2017-10" db="EMBL/GenBank/DDBJ databases">
        <title>Development of genomic resources for the powdery mildew, Erysiphe pulchra.</title>
        <authorList>
            <person name="Wadl P.A."/>
            <person name="Mack B.M."/>
            <person name="Moore G."/>
            <person name="Beltz S.B."/>
        </authorList>
    </citation>
    <scope>NUCLEOTIDE SEQUENCE [LARGE SCALE GENOMIC DNA]</scope>
    <source>
        <strain evidence="2">Cflorida</strain>
    </source>
</reference>